<dbReference type="SMART" id="SM01375">
    <property type="entry name" value="Dynein_light"/>
    <property type="match status" value="1"/>
</dbReference>
<evidence type="ECO:0000256" key="6">
    <source>
        <dbReference type="ARBA" id="ARBA00023017"/>
    </source>
</evidence>
<proteinExistence type="inferred from homology"/>
<dbReference type="InterPro" id="IPR001372">
    <property type="entry name" value="Dynein_light_chain_typ-1/2"/>
</dbReference>
<evidence type="ECO:0000256" key="9">
    <source>
        <dbReference type="ARBA" id="ARBA00023212"/>
    </source>
</evidence>
<reference evidence="13 14" key="1">
    <citation type="submission" date="2024-08" db="EMBL/GenBank/DDBJ databases">
        <title>Gnathostoma spinigerum genome.</title>
        <authorList>
            <person name="Gonzalez-Bertolin B."/>
            <person name="Monzon S."/>
            <person name="Zaballos A."/>
            <person name="Jimenez P."/>
            <person name="Dekumyoy P."/>
            <person name="Varona S."/>
            <person name="Cuesta I."/>
            <person name="Sumanam S."/>
            <person name="Adisakwattana P."/>
            <person name="Gasser R.B."/>
            <person name="Hernandez-Gonzalez A."/>
            <person name="Young N.D."/>
            <person name="Perteguer M.J."/>
        </authorList>
    </citation>
    <scope>NUCLEOTIDE SEQUENCE [LARGE SCALE GENOMIC DNA]</scope>
    <source>
        <strain evidence="13">AL3</strain>
        <tissue evidence="13">Liver</tissue>
    </source>
</reference>
<evidence type="ECO:0000256" key="11">
    <source>
        <dbReference type="ARBA" id="ARBA00057688"/>
    </source>
</evidence>
<accession>A0ABD6ENN2</accession>
<keyword evidence="8 12" id="KW-0505">Motor protein</keyword>
<gene>
    <name evidence="13" type="ORF">AB6A40_007839</name>
</gene>
<evidence type="ECO:0000256" key="3">
    <source>
        <dbReference type="ARBA" id="ARBA00011655"/>
    </source>
</evidence>
<organism evidence="13 14">
    <name type="scientific">Gnathostoma spinigerum</name>
    <dbReference type="NCBI Taxonomy" id="75299"/>
    <lineage>
        <taxon>Eukaryota</taxon>
        <taxon>Metazoa</taxon>
        <taxon>Ecdysozoa</taxon>
        <taxon>Nematoda</taxon>
        <taxon>Chromadorea</taxon>
        <taxon>Rhabditida</taxon>
        <taxon>Spirurina</taxon>
        <taxon>Gnathostomatomorpha</taxon>
        <taxon>Gnathostomatoidea</taxon>
        <taxon>Gnathostomatidae</taxon>
        <taxon>Gnathostoma</taxon>
    </lineage>
</organism>
<comment type="similarity">
    <text evidence="2 12">Belongs to the dynein light chain family.</text>
</comment>
<evidence type="ECO:0000313" key="13">
    <source>
        <dbReference type="EMBL" id="MFH4981130.1"/>
    </source>
</evidence>
<keyword evidence="4 12" id="KW-0963">Cytoplasm</keyword>
<dbReference type="GO" id="GO:0030286">
    <property type="term" value="C:dynein complex"/>
    <property type="evidence" value="ECO:0007669"/>
    <property type="project" value="UniProtKB-KW"/>
</dbReference>
<evidence type="ECO:0000256" key="8">
    <source>
        <dbReference type="ARBA" id="ARBA00023175"/>
    </source>
</evidence>
<dbReference type="InterPro" id="IPR037177">
    <property type="entry name" value="DLC_sf"/>
</dbReference>
<dbReference type="GO" id="GO:0005930">
    <property type="term" value="C:axoneme"/>
    <property type="evidence" value="ECO:0007669"/>
    <property type="project" value="UniProtKB-SubCell"/>
</dbReference>
<dbReference type="Proteomes" id="UP001608902">
    <property type="component" value="Unassembled WGS sequence"/>
</dbReference>
<dbReference type="SUPFAM" id="SSF54648">
    <property type="entry name" value="DLC"/>
    <property type="match status" value="1"/>
</dbReference>
<evidence type="ECO:0000256" key="5">
    <source>
        <dbReference type="ARBA" id="ARBA00022701"/>
    </source>
</evidence>
<protein>
    <recommendedName>
        <fullName evidence="12">Dynein light chain</fullName>
    </recommendedName>
</protein>
<evidence type="ECO:0000256" key="4">
    <source>
        <dbReference type="ARBA" id="ARBA00022490"/>
    </source>
</evidence>
<dbReference type="GO" id="GO:0005874">
    <property type="term" value="C:microtubule"/>
    <property type="evidence" value="ECO:0007669"/>
    <property type="project" value="UniProtKB-KW"/>
</dbReference>
<evidence type="ECO:0000256" key="1">
    <source>
        <dbReference type="ARBA" id="ARBA00004430"/>
    </source>
</evidence>
<keyword evidence="5 12" id="KW-0493">Microtubule</keyword>
<keyword evidence="7" id="KW-0969">Cilium</keyword>
<dbReference type="PANTHER" id="PTHR11886:SF2">
    <property type="entry name" value="DYNEIN AXONEMAL LIGHT CHAIN 4"/>
    <property type="match status" value="1"/>
</dbReference>
<name>A0ABD6ENN2_9BILA</name>
<dbReference type="PANTHER" id="PTHR11886">
    <property type="entry name" value="DYNEIN LIGHT CHAIN"/>
    <property type="match status" value="1"/>
</dbReference>
<evidence type="ECO:0000256" key="7">
    <source>
        <dbReference type="ARBA" id="ARBA00023069"/>
    </source>
</evidence>
<comment type="function">
    <text evidence="11">Force generating protein of respiratory cilia. Produces force towards the minus ends of microtubules. Dynein has ATPase activity.</text>
</comment>
<dbReference type="Gene3D" id="3.30.740.10">
    <property type="entry name" value="Protein Inhibitor Of Neuronal Nitric Oxide Synthase"/>
    <property type="match status" value="1"/>
</dbReference>
<evidence type="ECO:0000256" key="12">
    <source>
        <dbReference type="RuleBase" id="RU365010"/>
    </source>
</evidence>
<keyword evidence="10" id="KW-0966">Cell projection</keyword>
<evidence type="ECO:0000256" key="2">
    <source>
        <dbReference type="ARBA" id="ARBA00010156"/>
    </source>
</evidence>
<comment type="subunit">
    <text evidence="3">Consists of at least two heavy chains and a number of intermediate and light chains.</text>
</comment>
<keyword evidence="9 12" id="KW-0206">Cytoskeleton</keyword>
<keyword evidence="6 12" id="KW-0243">Dynein</keyword>
<evidence type="ECO:0000313" key="14">
    <source>
        <dbReference type="Proteomes" id="UP001608902"/>
    </source>
</evidence>
<evidence type="ECO:0000256" key="10">
    <source>
        <dbReference type="ARBA" id="ARBA00023273"/>
    </source>
</evidence>
<comment type="caution">
    <text evidence="13">The sequence shown here is derived from an EMBL/GenBank/DDBJ whole genome shotgun (WGS) entry which is preliminary data.</text>
</comment>
<dbReference type="EMBL" id="JBGFUD010006655">
    <property type="protein sequence ID" value="MFH4981130.1"/>
    <property type="molecule type" value="Genomic_DNA"/>
</dbReference>
<dbReference type="CDD" id="cd21453">
    <property type="entry name" value="DLC-like_DNAL4"/>
    <property type="match status" value="1"/>
</dbReference>
<keyword evidence="14" id="KW-1185">Reference proteome</keyword>
<comment type="subcellular location">
    <subcellularLocation>
        <location evidence="1">Cytoplasm</location>
        <location evidence="1">Cytoskeleton</location>
        <location evidence="1">Cilium axoneme</location>
    </subcellularLocation>
</comment>
<dbReference type="FunFam" id="3.30.740.10:FF:000002">
    <property type="entry name" value="Dynein light chain"/>
    <property type="match status" value="1"/>
</dbReference>
<dbReference type="Pfam" id="PF01221">
    <property type="entry name" value="Dynein_light"/>
    <property type="match status" value="1"/>
</dbReference>
<sequence>MGKSLAERLLLLPTISVPSDGPQPSLCQTGALKRLFTYPLVRDCDMDSEVREDIVRMVTNACERNVNSNQKAAQTIKQQLDEKYGGVWHTVVGEEFGLQLGHDPQSLLYMFYGGNLAICIWKCS</sequence>
<dbReference type="AlphaFoldDB" id="A0ABD6ENN2"/>